<dbReference type="Gene3D" id="3.40.630.30">
    <property type="match status" value="1"/>
</dbReference>
<comment type="caution">
    <text evidence="11">The sequence shown here is derived from an EMBL/GenBank/DDBJ whole genome shotgun (WGS) entry which is preliminary data.</text>
</comment>
<dbReference type="AlphaFoldDB" id="A0A3R9Y6R4"/>
<comment type="catalytic activity">
    <reaction evidence="10">
        <text>a (3R)-hydroxyacyl-[ACP] + L-ornithine = a lyso-ornithine lipid + holo-[ACP] + H(+)</text>
        <dbReference type="Rhea" id="RHEA:20633"/>
        <dbReference type="Rhea" id="RHEA-COMP:9685"/>
        <dbReference type="Rhea" id="RHEA-COMP:9945"/>
        <dbReference type="ChEBI" id="CHEBI:15378"/>
        <dbReference type="ChEBI" id="CHEBI:46911"/>
        <dbReference type="ChEBI" id="CHEBI:64479"/>
        <dbReference type="ChEBI" id="CHEBI:78827"/>
        <dbReference type="ChEBI" id="CHEBI:138482"/>
        <dbReference type="EC" id="2.3.2.30"/>
    </reaction>
    <physiologicalReaction direction="left-to-right" evidence="10">
        <dbReference type="Rhea" id="RHEA:20634"/>
    </physiologicalReaction>
</comment>
<dbReference type="GO" id="GO:0006629">
    <property type="term" value="P:lipid metabolic process"/>
    <property type="evidence" value="ECO:0007669"/>
    <property type="project" value="UniProtKB-KW"/>
</dbReference>
<sequence>MPASIIVDSASSGAAMAALAGKAHRSAGTLGRIGNLQTRLARDSSEVAAAQEVRFRVFYDELGAKRQFVHALEQRDADRFDAICDHLLVLDTTIPGPEHRQIVGTYRLLRQESALAAGGFYSDEEFELESLMARHPDRRFLELGRSCVLPEYRSKRTVELLWQGIWAYCRIHGIDVMTGCASFHGTVPAAHAEALSLLAHNFRPDPEWDVRAIAPRYRSMDLMPSEAVDVRRALAAMPPLIKGYLRIGARFGDGCVVDADFGTTDVFVVLSTDWIANRYINYYGADAQRFAA</sequence>
<keyword evidence="3 11" id="KW-0808">Transferase</keyword>
<evidence type="ECO:0000313" key="11">
    <source>
        <dbReference type="EMBL" id="RST84445.1"/>
    </source>
</evidence>
<protein>
    <recommendedName>
        <fullName evidence="8">L-ornithine N(alpha)-acyltransferase</fullName>
        <ecNumber evidence="7">2.3.2.30</ecNumber>
    </recommendedName>
</protein>
<evidence type="ECO:0000256" key="2">
    <source>
        <dbReference type="ARBA" id="ARBA00022516"/>
    </source>
</evidence>
<keyword evidence="2" id="KW-0444">Lipid biosynthesis</keyword>
<dbReference type="SUPFAM" id="SSF55729">
    <property type="entry name" value="Acyl-CoA N-acyltransferases (Nat)"/>
    <property type="match status" value="1"/>
</dbReference>
<evidence type="ECO:0000256" key="5">
    <source>
        <dbReference type="ARBA" id="ARBA00023315"/>
    </source>
</evidence>
<accession>A0A3R9Y6R4</accession>
<name>A0A3R9Y6R4_9HYPH</name>
<dbReference type="Proteomes" id="UP000278398">
    <property type="component" value="Unassembled WGS sequence"/>
</dbReference>
<evidence type="ECO:0000256" key="10">
    <source>
        <dbReference type="ARBA" id="ARBA00047785"/>
    </source>
</evidence>
<dbReference type="InterPro" id="IPR016181">
    <property type="entry name" value="Acyl_CoA_acyltransferase"/>
</dbReference>
<dbReference type="GO" id="GO:0043810">
    <property type="term" value="F:ornithine-acyl [acyl carrier protein] N-acyltransferase activity"/>
    <property type="evidence" value="ECO:0007669"/>
    <property type="project" value="UniProtKB-EC"/>
</dbReference>
<evidence type="ECO:0000256" key="7">
    <source>
        <dbReference type="ARBA" id="ARBA00039058"/>
    </source>
</evidence>
<dbReference type="PANTHER" id="PTHR37323:SF1">
    <property type="entry name" value="L-ORNITHINE N(ALPHA)-ACYLTRANSFERASE"/>
    <property type="match status" value="1"/>
</dbReference>
<comment type="pathway">
    <text evidence="1">Lipid metabolism.</text>
</comment>
<dbReference type="InterPro" id="IPR052351">
    <property type="entry name" value="Ornithine_N-alpha-AT"/>
</dbReference>
<comment type="function">
    <text evidence="9">Catalyzes the first step in the biosynthesis of ornithine lipids, which are phosphorus-free membrane lipids. Catalyzes the 3-hydroxyacyl-acyl carrier protein-dependent acylation of ornithine to form lyso-ornithine lipid (LOL).</text>
</comment>
<reference evidence="11 12" key="1">
    <citation type="submission" date="2018-12" db="EMBL/GenBank/DDBJ databases">
        <title>Mesorhizobium carbonis sp. nov., isolated from coal mine water.</title>
        <authorList>
            <person name="Xin W."/>
            <person name="Xu Z."/>
            <person name="Xiang F."/>
            <person name="Zhang J."/>
            <person name="Xi L."/>
            <person name="Liu J."/>
        </authorList>
    </citation>
    <scope>NUCLEOTIDE SEQUENCE [LARGE SCALE GENOMIC DNA]</scope>
    <source>
        <strain evidence="11 12">B2.3</strain>
    </source>
</reference>
<dbReference type="EMBL" id="RWKW01000091">
    <property type="protein sequence ID" value="RST84445.1"/>
    <property type="molecule type" value="Genomic_DNA"/>
</dbReference>
<dbReference type="Pfam" id="PF13444">
    <property type="entry name" value="Acetyltransf_5"/>
    <property type="match status" value="1"/>
</dbReference>
<dbReference type="RefSeq" id="WP_126701848.1">
    <property type="nucleotide sequence ID" value="NZ_RWKW01000091.1"/>
</dbReference>
<dbReference type="PANTHER" id="PTHR37323">
    <property type="entry name" value="GCN5-RELATED N-ACETYLTRANSFERASE"/>
    <property type="match status" value="1"/>
</dbReference>
<keyword evidence="5" id="KW-0012">Acyltransferase</keyword>
<evidence type="ECO:0000256" key="8">
    <source>
        <dbReference type="ARBA" id="ARBA00039866"/>
    </source>
</evidence>
<keyword evidence="12" id="KW-1185">Reference proteome</keyword>
<proteinExistence type="inferred from homology"/>
<comment type="similarity">
    <text evidence="6">Belongs to the acetyltransferase family. OlsB subfamily.</text>
</comment>
<dbReference type="EC" id="2.3.2.30" evidence="7"/>
<dbReference type="OrthoDB" id="9787072at2"/>
<evidence type="ECO:0000256" key="6">
    <source>
        <dbReference type="ARBA" id="ARBA00038095"/>
    </source>
</evidence>
<evidence type="ECO:0000256" key="4">
    <source>
        <dbReference type="ARBA" id="ARBA00023098"/>
    </source>
</evidence>
<gene>
    <name evidence="11" type="ORF">EJC49_20765</name>
</gene>
<evidence type="ECO:0000256" key="3">
    <source>
        <dbReference type="ARBA" id="ARBA00022679"/>
    </source>
</evidence>
<keyword evidence="4" id="KW-0443">Lipid metabolism</keyword>
<evidence type="ECO:0000256" key="1">
    <source>
        <dbReference type="ARBA" id="ARBA00005189"/>
    </source>
</evidence>
<evidence type="ECO:0000256" key="9">
    <source>
        <dbReference type="ARBA" id="ARBA00045724"/>
    </source>
</evidence>
<organism evidence="11 12">
    <name type="scientific">Aquibium carbonis</name>
    <dbReference type="NCBI Taxonomy" id="2495581"/>
    <lineage>
        <taxon>Bacteria</taxon>
        <taxon>Pseudomonadati</taxon>
        <taxon>Pseudomonadota</taxon>
        <taxon>Alphaproteobacteria</taxon>
        <taxon>Hyphomicrobiales</taxon>
        <taxon>Phyllobacteriaceae</taxon>
        <taxon>Aquibium</taxon>
    </lineage>
</organism>
<evidence type="ECO:0000313" key="12">
    <source>
        <dbReference type="Proteomes" id="UP000278398"/>
    </source>
</evidence>